<dbReference type="AlphaFoldDB" id="A0A0V1AVU8"/>
<accession>A0A0V1AVU8</accession>
<dbReference type="InParanoid" id="A0A0V1AVU8"/>
<comment type="caution">
    <text evidence="1">The sequence shown here is derived from an EMBL/GenBank/DDBJ whole genome shotgun (WGS) entry which is preliminary data.</text>
</comment>
<name>A0A0V1AVU8_TRISP</name>
<protein>
    <submittedName>
        <fullName evidence="1">Uncharacterized protein</fullName>
    </submittedName>
</protein>
<dbReference type="EMBL" id="JYDH01000187">
    <property type="protein sequence ID" value="KRY28912.1"/>
    <property type="molecule type" value="Genomic_DNA"/>
</dbReference>
<sequence length="63" mass="7215">MYVSIKIEVSNEKRVFLALLQGRQKFWKIVQFKRPIFAQAPSTDKMGRLFSSGILNTSACTSF</sequence>
<keyword evidence="2" id="KW-1185">Reference proteome</keyword>
<reference evidence="1 2" key="1">
    <citation type="submission" date="2015-01" db="EMBL/GenBank/DDBJ databases">
        <title>Evolution of Trichinella species and genotypes.</title>
        <authorList>
            <person name="Korhonen P.K."/>
            <person name="Edoardo P."/>
            <person name="Giuseppe L.R."/>
            <person name="Gasser R.B."/>
        </authorList>
    </citation>
    <scope>NUCLEOTIDE SEQUENCE [LARGE SCALE GENOMIC DNA]</scope>
    <source>
        <strain evidence="1">ISS3</strain>
    </source>
</reference>
<evidence type="ECO:0000313" key="2">
    <source>
        <dbReference type="Proteomes" id="UP000054776"/>
    </source>
</evidence>
<proteinExistence type="predicted"/>
<gene>
    <name evidence="1" type="ORF">T01_3988</name>
</gene>
<evidence type="ECO:0000313" key="1">
    <source>
        <dbReference type="EMBL" id="KRY28912.1"/>
    </source>
</evidence>
<dbReference type="Proteomes" id="UP000054776">
    <property type="component" value="Unassembled WGS sequence"/>
</dbReference>
<organism evidence="1 2">
    <name type="scientific">Trichinella spiralis</name>
    <name type="common">Trichina worm</name>
    <dbReference type="NCBI Taxonomy" id="6334"/>
    <lineage>
        <taxon>Eukaryota</taxon>
        <taxon>Metazoa</taxon>
        <taxon>Ecdysozoa</taxon>
        <taxon>Nematoda</taxon>
        <taxon>Enoplea</taxon>
        <taxon>Dorylaimia</taxon>
        <taxon>Trichinellida</taxon>
        <taxon>Trichinellidae</taxon>
        <taxon>Trichinella</taxon>
    </lineage>
</organism>